<dbReference type="PANTHER" id="PTHR43135:SF3">
    <property type="entry name" value="ALPHA-D-RIBOSE 1-METHYLPHOSPHONATE 5-TRIPHOSPHATE DIPHOSPHATASE"/>
    <property type="match status" value="1"/>
</dbReference>
<dbReference type="GO" id="GO:0016810">
    <property type="term" value="F:hydrolase activity, acting on carbon-nitrogen (but not peptide) bonds"/>
    <property type="evidence" value="ECO:0007669"/>
    <property type="project" value="InterPro"/>
</dbReference>
<dbReference type="EMBL" id="CP049865">
    <property type="protein sequence ID" value="QIK72611.1"/>
    <property type="molecule type" value="Genomic_DNA"/>
</dbReference>
<dbReference type="Gene3D" id="2.30.40.10">
    <property type="entry name" value="Urease, subunit C, domain 1"/>
    <property type="match status" value="1"/>
</dbReference>
<dbReference type="Gene3D" id="3.20.20.140">
    <property type="entry name" value="Metal-dependent hydrolases"/>
    <property type="match status" value="1"/>
</dbReference>
<name>A0A6G7Y7K5_9ACTN</name>
<dbReference type="PANTHER" id="PTHR43135">
    <property type="entry name" value="ALPHA-D-RIBOSE 1-METHYLPHOSPHONATE 5-TRIPHOSPHATE DIPHOSPHATASE"/>
    <property type="match status" value="1"/>
</dbReference>
<sequence length="414" mass="42309">MRDATIRIGAGFDGHREVDGLDLRVRDGRIVERGAAGTLAGGEVVDLTDHYVTPGLVDAHVHLNSQGGRSLAQCLATPYSLELFQAVANGRELLRHGVTAARDLSGVPTGFRDALAAGLAPGPRLRVAVTPLGRTGGHGDRWTRSGVDAMPEQPEVPSGLVDGPLEVKKLIRVLMRLGVDCVKVYASGGVTSSTESAQAAGLDAEELDAAVRTAAEGGRAVASHATSLEGARLSVRAGVHTLEHGMYLDDDLAADMVARGTFLVPTLVAPLSLIRRGEAGDPAVPAATLAKARAVADDHRVSLALALARGVRIAVGSDAGSVPYGSGTLQECVLLAEAGLAPDAVLRAVTTDAAAAAGFSGGEGSLDVGAPADLIAWDASPIADPAVLGDPRRQTQVRQGGVVVAERGALRPTP</sequence>
<accession>A0A6G7Y7K5</accession>
<feature type="region of interest" description="Disordered" evidence="1">
    <location>
        <begin position="132"/>
        <end position="158"/>
    </location>
</feature>
<dbReference type="AlphaFoldDB" id="A0A6G7Y7K5"/>
<dbReference type="InterPro" id="IPR006680">
    <property type="entry name" value="Amidohydro-rel"/>
</dbReference>
<dbReference type="RefSeq" id="WP_166233685.1">
    <property type="nucleotide sequence ID" value="NZ_CP049865.1"/>
</dbReference>
<reference evidence="3 4" key="1">
    <citation type="submission" date="2020-03" db="EMBL/GenBank/DDBJ databases">
        <title>Propioniciclava sp. nov., isolated from Hydrophilus acuminatus.</title>
        <authorList>
            <person name="Hyun D.-W."/>
            <person name="Bae J.-W."/>
        </authorList>
    </citation>
    <scope>NUCLEOTIDE SEQUENCE [LARGE SCALE GENOMIC DNA]</scope>
    <source>
        <strain evidence="3 4">HDW11</strain>
    </source>
</reference>
<dbReference type="InterPro" id="IPR032466">
    <property type="entry name" value="Metal_Hydrolase"/>
</dbReference>
<feature type="domain" description="Amidohydrolase-related" evidence="2">
    <location>
        <begin position="51"/>
        <end position="402"/>
    </location>
</feature>
<evidence type="ECO:0000256" key="1">
    <source>
        <dbReference type="SAM" id="MobiDB-lite"/>
    </source>
</evidence>
<protein>
    <submittedName>
        <fullName evidence="3">Amidohydrolase family protein</fullName>
    </submittedName>
</protein>
<dbReference type="SUPFAM" id="SSF51338">
    <property type="entry name" value="Composite domain of metallo-dependent hydrolases"/>
    <property type="match status" value="1"/>
</dbReference>
<dbReference type="KEGG" id="prv:G7070_10465"/>
<dbReference type="CDD" id="cd01299">
    <property type="entry name" value="Met_dep_hydrolase_A"/>
    <property type="match status" value="1"/>
</dbReference>
<dbReference type="InterPro" id="IPR057744">
    <property type="entry name" value="OTAase-like"/>
</dbReference>
<evidence type="ECO:0000313" key="3">
    <source>
        <dbReference type="EMBL" id="QIK72611.1"/>
    </source>
</evidence>
<dbReference type="InterPro" id="IPR051781">
    <property type="entry name" value="Metallo-dep_Hydrolase"/>
</dbReference>
<keyword evidence="4" id="KW-1185">Reference proteome</keyword>
<evidence type="ECO:0000259" key="2">
    <source>
        <dbReference type="Pfam" id="PF01979"/>
    </source>
</evidence>
<dbReference type="InterPro" id="IPR011059">
    <property type="entry name" value="Metal-dep_hydrolase_composite"/>
</dbReference>
<dbReference type="Proteomes" id="UP000501058">
    <property type="component" value="Chromosome"/>
</dbReference>
<proteinExistence type="predicted"/>
<dbReference type="SUPFAM" id="SSF51556">
    <property type="entry name" value="Metallo-dependent hydrolases"/>
    <property type="match status" value="1"/>
</dbReference>
<evidence type="ECO:0000313" key="4">
    <source>
        <dbReference type="Proteomes" id="UP000501058"/>
    </source>
</evidence>
<keyword evidence="3" id="KW-0378">Hydrolase</keyword>
<organism evidence="3 4">
    <name type="scientific">Propioniciclava coleopterorum</name>
    <dbReference type="NCBI Taxonomy" id="2714937"/>
    <lineage>
        <taxon>Bacteria</taxon>
        <taxon>Bacillati</taxon>
        <taxon>Actinomycetota</taxon>
        <taxon>Actinomycetes</taxon>
        <taxon>Propionibacteriales</taxon>
        <taxon>Propionibacteriaceae</taxon>
        <taxon>Propioniciclava</taxon>
    </lineage>
</organism>
<gene>
    <name evidence="3" type="ORF">G7070_10465</name>
</gene>
<dbReference type="Pfam" id="PF01979">
    <property type="entry name" value="Amidohydro_1"/>
    <property type="match status" value="1"/>
</dbReference>